<reference evidence="6" key="1">
    <citation type="submission" date="2015-10" db="EMBL/GenBank/DDBJ databases">
        <authorList>
            <person name="Bueno M.F.C."/>
            <person name="Francisco G.R."/>
            <person name="Doi Y."/>
            <person name="Garcia D.O."/>
        </authorList>
    </citation>
    <scope>NUCLEOTIDE SEQUENCE</scope>
    <source>
        <strain evidence="6">Kp2964</strain>
        <plasmid evidence="6">2964TF</plasmid>
    </source>
</reference>
<accession>A0A0U2YVY2</accession>
<dbReference type="PANTHER" id="PTHR30118:SF15">
    <property type="entry name" value="TRANSCRIPTIONAL REGULATORY PROTEIN"/>
    <property type="match status" value="1"/>
</dbReference>
<evidence type="ECO:0000256" key="2">
    <source>
        <dbReference type="ARBA" id="ARBA00023015"/>
    </source>
</evidence>
<name>A0A0U2YVY2_KLEPN</name>
<dbReference type="Gene3D" id="3.40.190.10">
    <property type="entry name" value="Periplasmic binding protein-like II"/>
    <property type="match status" value="2"/>
</dbReference>
<keyword evidence="4" id="KW-0804">Transcription</keyword>
<dbReference type="PROSITE" id="PS50931">
    <property type="entry name" value="HTH_LYSR"/>
    <property type="match status" value="1"/>
</dbReference>
<protein>
    <submittedName>
        <fullName evidence="6">Transcriptional regulator, LysR family</fullName>
    </submittedName>
</protein>
<dbReference type="GO" id="GO:0003677">
    <property type="term" value="F:DNA binding"/>
    <property type="evidence" value="ECO:0007669"/>
    <property type="project" value="UniProtKB-KW"/>
</dbReference>
<dbReference type="PANTHER" id="PTHR30118">
    <property type="entry name" value="HTH-TYPE TRANSCRIPTIONAL REGULATOR LEUO-RELATED"/>
    <property type="match status" value="1"/>
</dbReference>
<dbReference type="InterPro" id="IPR005119">
    <property type="entry name" value="LysR_subst-bd"/>
</dbReference>
<keyword evidence="6" id="KW-0614">Plasmid</keyword>
<dbReference type="InterPro" id="IPR000847">
    <property type="entry name" value="LysR_HTH_N"/>
</dbReference>
<evidence type="ECO:0000256" key="3">
    <source>
        <dbReference type="ARBA" id="ARBA00023125"/>
    </source>
</evidence>
<evidence type="ECO:0000256" key="1">
    <source>
        <dbReference type="ARBA" id="ARBA00009437"/>
    </source>
</evidence>
<dbReference type="Pfam" id="PF00126">
    <property type="entry name" value="HTH_1"/>
    <property type="match status" value="1"/>
</dbReference>
<keyword evidence="2" id="KW-0805">Transcription regulation</keyword>
<evidence type="ECO:0000256" key="4">
    <source>
        <dbReference type="ARBA" id="ARBA00023163"/>
    </source>
</evidence>
<dbReference type="CDD" id="cd08461">
    <property type="entry name" value="PBP2_DntR_like_3"/>
    <property type="match status" value="1"/>
</dbReference>
<dbReference type="Gene3D" id="1.10.10.10">
    <property type="entry name" value="Winged helix-like DNA-binding domain superfamily/Winged helix DNA-binding domain"/>
    <property type="match status" value="1"/>
</dbReference>
<dbReference type="AlphaFoldDB" id="A0A0U2YVY2"/>
<organism evidence="6">
    <name type="scientific">Klebsiella pneumoniae</name>
    <dbReference type="NCBI Taxonomy" id="573"/>
    <lineage>
        <taxon>Bacteria</taxon>
        <taxon>Pseudomonadati</taxon>
        <taxon>Pseudomonadota</taxon>
        <taxon>Gammaproteobacteria</taxon>
        <taxon>Enterobacterales</taxon>
        <taxon>Enterobacteriaceae</taxon>
        <taxon>Klebsiella/Raoultella group</taxon>
        <taxon>Klebsiella</taxon>
        <taxon>Klebsiella pneumoniae complex</taxon>
    </lineage>
</organism>
<reference evidence="6" key="2">
    <citation type="journal article" date="2016" name="Antimicrob. Agents Chemother.">
        <title>Complete Sequences of Multidrug Resistance Plasmids Bearing rmtD1 and rmtD2 16S rRNA Methyltransferase Genes.</title>
        <authorList>
            <person name="Bueno M.F."/>
            <person name="Francisco G.R."/>
            <person name="de Oliveira Garcia D."/>
            <person name="Doi Y."/>
        </authorList>
    </citation>
    <scope>NUCLEOTIDE SEQUENCE</scope>
    <source>
        <strain evidence="6">Kp2964</strain>
        <plasmid evidence="6">2964TF</plasmid>
    </source>
</reference>
<sequence>MIFKIGIKMKNIKSMDLNLLKALDALLDERNVTRAAARLGLTQPALSGMLTRLRESFGDPLFARSQRGIVPTQRALDLGMPVKQVLAEIDALLQPPSFNPATAQLTFSIAATDYALRAVAVPFLSALKRHAPRVRVSLVPVESGQLQNQLERGQIDLALLTPEITPPNLHARELFKEHYVCVLREDHPAAMGRKLTVKQFCALDHALVSYDGGGFRGVTDDALEQLGKRRSVTLSVKSFLILPDILRASDMVAILPSRLVAGMDKLAISLPPVKIPGFTKTAAWHERTHHDPAHRWIRALLFTSCANNK</sequence>
<dbReference type="SUPFAM" id="SSF46785">
    <property type="entry name" value="Winged helix' DNA-binding domain"/>
    <property type="match status" value="1"/>
</dbReference>
<geneLocation type="plasmid" evidence="6">
    <name>2964TF</name>
</geneLocation>
<evidence type="ECO:0000259" key="5">
    <source>
        <dbReference type="PROSITE" id="PS50931"/>
    </source>
</evidence>
<dbReference type="GO" id="GO:0003700">
    <property type="term" value="F:DNA-binding transcription factor activity"/>
    <property type="evidence" value="ECO:0007669"/>
    <property type="project" value="InterPro"/>
</dbReference>
<dbReference type="InterPro" id="IPR050389">
    <property type="entry name" value="LysR-type_TF"/>
</dbReference>
<dbReference type="SUPFAM" id="SSF53850">
    <property type="entry name" value="Periplasmic binding protein-like II"/>
    <property type="match status" value="1"/>
</dbReference>
<dbReference type="InterPro" id="IPR036388">
    <property type="entry name" value="WH-like_DNA-bd_sf"/>
</dbReference>
<dbReference type="EMBL" id="KT935446">
    <property type="protein sequence ID" value="ALU64841.1"/>
    <property type="molecule type" value="Genomic_DNA"/>
</dbReference>
<comment type="similarity">
    <text evidence="1">Belongs to the LysR transcriptional regulatory family.</text>
</comment>
<dbReference type="PRINTS" id="PR00039">
    <property type="entry name" value="HTHLYSR"/>
</dbReference>
<dbReference type="Pfam" id="PF03466">
    <property type="entry name" value="LysR_substrate"/>
    <property type="match status" value="1"/>
</dbReference>
<feature type="domain" description="HTH lysR-type" evidence="5">
    <location>
        <begin position="15"/>
        <end position="72"/>
    </location>
</feature>
<keyword evidence="3" id="KW-0238">DNA-binding</keyword>
<proteinExistence type="inferred from homology"/>
<dbReference type="InterPro" id="IPR036390">
    <property type="entry name" value="WH_DNA-bd_sf"/>
</dbReference>
<evidence type="ECO:0000313" key="6">
    <source>
        <dbReference type="EMBL" id="ALU64841.1"/>
    </source>
</evidence>